<protein>
    <submittedName>
        <fullName evidence="1">Uncharacterized protein</fullName>
    </submittedName>
</protein>
<accession>A0AAV8YYK7</accession>
<sequence length="187" mass="21015">MSCAWVKIEKLEPINLEDVISEEITIRNQVKEEKQCKNTAGMSTESVTTTAAIVVEDRLGKIGGVSNQNLDDDALMAKMLQIQFDKECDKELKCPQIYGNYQKAPLNFGFQSDGKEEEIISMQQEKVLDKLDLPDRAIIPIHYCGNKKLSDTQIITKHDIIMSGKKNANTDGQDDFISNLSIKAFNE</sequence>
<dbReference type="AlphaFoldDB" id="A0AAV8YYK7"/>
<name>A0AAV8YYK7_9CUCU</name>
<evidence type="ECO:0000313" key="2">
    <source>
        <dbReference type="Proteomes" id="UP001162162"/>
    </source>
</evidence>
<organism evidence="1 2">
    <name type="scientific">Aromia moschata</name>
    <dbReference type="NCBI Taxonomy" id="1265417"/>
    <lineage>
        <taxon>Eukaryota</taxon>
        <taxon>Metazoa</taxon>
        <taxon>Ecdysozoa</taxon>
        <taxon>Arthropoda</taxon>
        <taxon>Hexapoda</taxon>
        <taxon>Insecta</taxon>
        <taxon>Pterygota</taxon>
        <taxon>Neoptera</taxon>
        <taxon>Endopterygota</taxon>
        <taxon>Coleoptera</taxon>
        <taxon>Polyphaga</taxon>
        <taxon>Cucujiformia</taxon>
        <taxon>Chrysomeloidea</taxon>
        <taxon>Cerambycidae</taxon>
        <taxon>Cerambycinae</taxon>
        <taxon>Callichromatini</taxon>
        <taxon>Aromia</taxon>
    </lineage>
</organism>
<dbReference type="Proteomes" id="UP001162162">
    <property type="component" value="Unassembled WGS sequence"/>
</dbReference>
<evidence type="ECO:0000313" key="1">
    <source>
        <dbReference type="EMBL" id="KAJ8956662.1"/>
    </source>
</evidence>
<reference evidence="1" key="1">
    <citation type="journal article" date="2023" name="Insect Mol. Biol.">
        <title>Genome sequencing provides insights into the evolution of gene families encoding plant cell wall-degrading enzymes in longhorned beetles.</title>
        <authorList>
            <person name="Shin N.R."/>
            <person name="Okamura Y."/>
            <person name="Kirsch R."/>
            <person name="Pauchet Y."/>
        </authorList>
    </citation>
    <scope>NUCLEOTIDE SEQUENCE</scope>
    <source>
        <strain evidence="1">AMC_N1</strain>
    </source>
</reference>
<dbReference type="EMBL" id="JAPWTK010000028">
    <property type="protein sequence ID" value="KAJ8956662.1"/>
    <property type="molecule type" value="Genomic_DNA"/>
</dbReference>
<comment type="caution">
    <text evidence="1">The sequence shown here is derived from an EMBL/GenBank/DDBJ whole genome shotgun (WGS) entry which is preliminary data.</text>
</comment>
<gene>
    <name evidence="1" type="ORF">NQ318_014016</name>
</gene>
<proteinExistence type="predicted"/>
<keyword evidence="2" id="KW-1185">Reference proteome</keyword>